<keyword evidence="8" id="KW-1185">Reference proteome</keyword>
<dbReference type="Pfam" id="PF01494">
    <property type="entry name" value="FAD_binding_3"/>
    <property type="match status" value="1"/>
</dbReference>
<keyword evidence="2" id="KW-0285">Flavoprotein</keyword>
<proteinExistence type="predicted"/>
<evidence type="ECO:0000256" key="1">
    <source>
        <dbReference type="ARBA" id="ARBA00001974"/>
    </source>
</evidence>
<dbReference type="InterPro" id="IPR002938">
    <property type="entry name" value="FAD-bd"/>
</dbReference>
<comment type="cofactor">
    <cofactor evidence="1">
        <name>FAD</name>
        <dbReference type="ChEBI" id="CHEBI:57692"/>
    </cofactor>
</comment>
<dbReference type="EMBL" id="NMUL01000021">
    <property type="protein sequence ID" value="OXM65896.1"/>
    <property type="molecule type" value="Genomic_DNA"/>
</dbReference>
<evidence type="ECO:0000313" key="8">
    <source>
        <dbReference type="Proteomes" id="UP000215199"/>
    </source>
</evidence>
<dbReference type="PANTHER" id="PTHR46496">
    <property type="match status" value="1"/>
</dbReference>
<dbReference type="Proteomes" id="UP000215199">
    <property type="component" value="Unassembled WGS sequence"/>
</dbReference>
<evidence type="ECO:0000256" key="2">
    <source>
        <dbReference type="ARBA" id="ARBA00022630"/>
    </source>
</evidence>
<dbReference type="Gene3D" id="3.50.50.60">
    <property type="entry name" value="FAD/NAD(P)-binding domain"/>
    <property type="match status" value="1"/>
</dbReference>
<name>A0A229T3R5_9PSEU</name>
<dbReference type="GO" id="GO:0071949">
    <property type="term" value="F:FAD binding"/>
    <property type="evidence" value="ECO:0007669"/>
    <property type="project" value="InterPro"/>
</dbReference>
<organism evidence="7 8">
    <name type="scientific">Amycolatopsis vastitatis</name>
    <dbReference type="NCBI Taxonomy" id="1905142"/>
    <lineage>
        <taxon>Bacteria</taxon>
        <taxon>Bacillati</taxon>
        <taxon>Actinomycetota</taxon>
        <taxon>Actinomycetes</taxon>
        <taxon>Pseudonocardiales</taxon>
        <taxon>Pseudonocardiaceae</taxon>
        <taxon>Amycolatopsis</taxon>
    </lineage>
</organism>
<reference evidence="8" key="1">
    <citation type="submission" date="2017-07" db="EMBL/GenBank/DDBJ databases">
        <title>Comparative genome mining reveals phylogenetic distribution patterns of secondary metabolites in Amycolatopsis.</title>
        <authorList>
            <person name="Adamek M."/>
            <person name="Alanjary M."/>
            <person name="Sales-Ortells H."/>
            <person name="Goodfellow M."/>
            <person name="Bull A.T."/>
            <person name="Kalinowski J."/>
            <person name="Ziemert N."/>
        </authorList>
    </citation>
    <scope>NUCLEOTIDE SEQUENCE [LARGE SCALE GENOMIC DNA]</scope>
    <source>
        <strain evidence="8">H5</strain>
    </source>
</reference>
<sequence length="421" mass="43585">MSSRVRAATPGNVGVTPGRAEAQAGPMIGRVLIAGGGIAGLALATALRHRGVDAVVAEHASAPGRSGAGLVLAPNAMKALHAIEPGLAAAVRATGRPSGVRGSTGHRTPFLDARGRELGRVSFDGFEERWGQPAVAILRAGLHAVLLGAAEAAGAEIVTGFTAQRYTGHGSSVELVASDGRRLRGDALVGADGLRSAVRRDLLGPGEPRYRGITAVRGTGAAPRAHPDGFIAYGKGIVVFAAGIGDGRVYWVASMAARRGEWPRRPATEALRLVRDRLGTWAPAVRQVVATAGEADCVVTDVFDRPPSRVWHRGRVTLAGDAIHPMVYTLGQGAGMALEDAAVLGVRLSTDDTAESALAGYSAERTARTAKVVRQSRMLGRVAHVRSPAGTALRDAVLRIVTRATGDDRQNAALFGWSPPG</sequence>
<dbReference type="PANTHER" id="PTHR46496:SF1">
    <property type="entry name" value="ZEAXANTHIN EPOXIDASE, CHLOROPLASTIC"/>
    <property type="match status" value="1"/>
</dbReference>
<comment type="caution">
    <text evidence="7">The sequence shown here is derived from an EMBL/GenBank/DDBJ whole genome shotgun (WGS) entry which is preliminary data.</text>
</comment>
<evidence type="ECO:0000256" key="4">
    <source>
        <dbReference type="ARBA" id="ARBA00023002"/>
    </source>
</evidence>
<dbReference type="InterPro" id="IPR036188">
    <property type="entry name" value="FAD/NAD-bd_sf"/>
</dbReference>
<dbReference type="GO" id="GO:0016491">
    <property type="term" value="F:oxidoreductase activity"/>
    <property type="evidence" value="ECO:0007669"/>
    <property type="project" value="UniProtKB-KW"/>
</dbReference>
<protein>
    <recommendedName>
        <fullName evidence="6">FAD-binding domain-containing protein</fullName>
    </recommendedName>
</protein>
<dbReference type="SUPFAM" id="SSF51905">
    <property type="entry name" value="FAD/NAD(P)-binding domain"/>
    <property type="match status" value="1"/>
</dbReference>
<gene>
    <name evidence="7" type="ORF">CF165_21155</name>
</gene>
<evidence type="ECO:0000313" key="7">
    <source>
        <dbReference type="EMBL" id="OXM65896.1"/>
    </source>
</evidence>
<evidence type="ECO:0000256" key="3">
    <source>
        <dbReference type="ARBA" id="ARBA00022827"/>
    </source>
</evidence>
<feature type="domain" description="FAD-binding" evidence="6">
    <location>
        <begin position="31"/>
        <end position="376"/>
    </location>
</feature>
<accession>A0A229T3R5</accession>
<feature type="region of interest" description="Disordered" evidence="5">
    <location>
        <begin position="1"/>
        <end position="20"/>
    </location>
</feature>
<keyword evidence="3" id="KW-0274">FAD</keyword>
<evidence type="ECO:0000256" key="5">
    <source>
        <dbReference type="SAM" id="MobiDB-lite"/>
    </source>
</evidence>
<dbReference type="PRINTS" id="PR00420">
    <property type="entry name" value="RNGMNOXGNASE"/>
</dbReference>
<evidence type="ECO:0000259" key="6">
    <source>
        <dbReference type="Pfam" id="PF01494"/>
    </source>
</evidence>
<dbReference type="AlphaFoldDB" id="A0A229T3R5"/>
<keyword evidence="4" id="KW-0560">Oxidoreductase</keyword>